<protein>
    <submittedName>
        <fullName evidence="1">Uncharacterized protein</fullName>
    </submittedName>
</protein>
<dbReference type="Proteomes" id="UP000560081">
    <property type="component" value="Unassembled WGS sequence"/>
</dbReference>
<dbReference type="RefSeq" id="WP_209281002.1">
    <property type="nucleotide sequence ID" value="NZ_BMLA01000003.1"/>
</dbReference>
<sequence>MILYPTYGVEVVFYHLAKWAPFTDESLLDEFRERLNLVPGVEFGPDALRRRPTIKPEILQPAAAQEAFLDALEWFLHTVQKRDTTT</sequence>
<evidence type="ECO:0000313" key="2">
    <source>
        <dbReference type="Proteomes" id="UP000560081"/>
    </source>
</evidence>
<gene>
    <name evidence="1" type="ORF">BJ976_000262</name>
</gene>
<proteinExistence type="predicted"/>
<organism evidence="1 2">
    <name type="scientific">Micrococcus flavus</name>
    <dbReference type="NCBI Taxonomy" id="384602"/>
    <lineage>
        <taxon>Bacteria</taxon>
        <taxon>Bacillati</taxon>
        <taxon>Actinomycetota</taxon>
        <taxon>Actinomycetes</taxon>
        <taxon>Micrococcales</taxon>
        <taxon>Micrococcaceae</taxon>
        <taxon>Micrococcus</taxon>
    </lineage>
</organism>
<keyword evidence="2" id="KW-1185">Reference proteome</keyword>
<accession>A0A7W7L2T0</accession>
<comment type="caution">
    <text evidence="1">The sequence shown here is derived from an EMBL/GenBank/DDBJ whole genome shotgun (WGS) entry which is preliminary data.</text>
</comment>
<reference evidence="1 2" key="1">
    <citation type="submission" date="2020-08" db="EMBL/GenBank/DDBJ databases">
        <title>Sequencing the genomes of 1000 actinobacteria strains.</title>
        <authorList>
            <person name="Klenk H.-P."/>
        </authorList>
    </citation>
    <scope>NUCLEOTIDE SEQUENCE [LARGE SCALE GENOMIC DNA]</scope>
    <source>
        <strain evidence="1 2">DSM 19079</strain>
    </source>
</reference>
<dbReference type="EMBL" id="JACHMC010000001">
    <property type="protein sequence ID" value="MBB4881911.1"/>
    <property type="molecule type" value="Genomic_DNA"/>
</dbReference>
<dbReference type="AlphaFoldDB" id="A0A7W7L2T0"/>
<name>A0A7W7L2T0_9MICC</name>
<evidence type="ECO:0000313" key="1">
    <source>
        <dbReference type="EMBL" id="MBB4881911.1"/>
    </source>
</evidence>